<evidence type="ECO:0000313" key="1">
    <source>
        <dbReference type="EMBL" id="KAF7918172.1"/>
    </source>
</evidence>
<keyword evidence="2" id="KW-1185">Reference proteome</keyword>
<dbReference type="AlphaFoldDB" id="A0A9P5LG84"/>
<dbReference type="EMBL" id="RCSW01000044">
    <property type="protein sequence ID" value="KAF7918172.1"/>
    <property type="molecule type" value="Genomic_DNA"/>
</dbReference>
<organism evidence="1 2">
    <name type="scientific">Botrytis byssoidea</name>
    <dbReference type="NCBI Taxonomy" id="139641"/>
    <lineage>
        <taxon>Eukaryota</taxon>
        <taxon>Fungi</taxon>
        <taxon>Dikarya</taxon>
        <taxon>Ascomycota</taxon>
        <taxon>Pezizomycotina</taxon>
        <taxon>Leotiomycetes</taxon>
        <taxon>Helotiales</taxon>
        <taxon>Sclerotiniaceae</taxon>
        <taxon>Botrytis</taxon>
    </lineage>
</organism>
<reference evidence="1 2" key="1">
    <citation type="journal article" date="2020" name="Genome Biol. Evol.">
        <title>Comparative genomics of Sclerotiniaceae.</title>
        <authorList>
            <person name="Valero Jimenez C.A."/>
            <person name="Steentjes M."/>
            <person name="Scholten O.E."/>
            <person name="Van Kan J.A.L."/>
        </authorList>
    </citation>
    <scope>NUCLEOTIDE SEQUENCE [LARGE SCALE GENOMIC DNA]</scope>
    <source>
        <strain evidence="1 2">MUCL 94</strain>
    </source>
</reference>
<name>A0A9P5LG84_9HELO</name>
<gene>
    <name evidence="1" type="ORF">EAE97_011943</name>
</gene>
<protein>
    <submittedName>
        <fullName evidence="1">Uncharacterized protein</fullName>
    </submittedName>
</protein>
<evidence type="ECO:0000313" key="2">
    <source>
        <dbReference type="Proteomes" id="UP000710849"/>
    </source>
</evidence>
<dbReference type="GeneID" id="62155530"/>
<dbReference type="RefSeq" id="XP_038726757.1">
    <property type="nucleotide sequence ID" value="XM_038882457.1"/>
</dbReference>
<accession>A0A9P5LG84</accession>
<dbReference type="Proteomes" id="UP000710849">
    <property type="component" value="Unassembled WGS sequence"/>
</dbReference>
<proteinExistence type="predicted"/>
<sequence length="214" mass="24350">MSGTKALLIVGSIIQFVKIVEIVESTIQLIAKVDQLAIQHSNIDIIASYRKLRHVIMAIRSRDSWPSMREEYHHLHDHNPIFYVKGGAANFDNTRQIIKQYGRIHIALVEGDAERNCITLMGSTAFLPTEEFLQYLHVTRSCTSLIGNTALLSTGKLPPYSHTENPYTCTWKAALLPTEEVPEYFEIEKAYPSFTWELFDGTDGFQLSFGKFPR</sequence>
<comment type="caution">
    <text evidence="1">The sequence shown here is derived from an EMBL/GenBank/DDBJ whole genome shotgun (WGS) entry which is preliminary data.</text>
</comment>